<gene>
    <name evidence="1" type="ORF">EHQ30_07190</name>
</gene>
<dbReference type="GO" id="GO:0016491">
    <property type="term" value="F:oxidoreductase activity"/>
    <property type="evidence" value="ECO:0007669"/>
    <property type="project" value="InterPro"/>
</dbReference>
<dbReference type="Gene3D" id="3.40.109.10">
    <property type="entry name" value="NADH Oxidase"/>
    <property type="match status" value="1"/>
</dbReference>
<keyword evidence="2" id="KW-1185">Reference proteome</keyword>
<dbReference type="NCBIfam" id="NF047509">
    <property type="entry name" value="Rv3131_FMN_oxido"/>
    <property type="match status" value="1"/>
</dbReference>
<proteinExistence type="predicted"/>
<dbReference type="AlphaFoldDB" id="A0A2M9Y407"/>
<dbReference type="RefSeq" id="WP_100789570.1">
    <property type="nucleotide sequence ID" value="NZ_NPDQ01000002.1"/>
</dbReference>
<organism evidence="1 2">
    <name type="scientific">Leptospira brenneri</name>
    <dbReference type="NCBI Taxonomy" id="2023182"/>
    <lineage>
        <taxon>Bacteria</taxon>
        <taxon>Pseudomonadati</taxon>
        <taxon>Spirochaetota</taxon>
        <taxon>Spirochaetia</taxon>
        <taxon>Leptospirales</taxon>
        <taxon>Leptospiraceae</taxon>
        <taxon>Leptospira</taxon>
    </lineage>
</organism>
<dbReference type="SUPFAM" id="SSF55469">
    <property type="entry name" value="FMN-dependent nitroreductase-like"/>
    <property type="match status" value="2"/>
</dbReference>
<reference evidence="1" key="1">
    <citation type="journal article" date="2019" name="PLoS Negl. Trop. Dis.">
        <title>Revisiting the worldwide diversity of Leptospira species in the environment.</title>
        <authorList>
            <person name="Vincent A.T."/>
            <person name="Schiettekatte O."/>
            <person name="Bourhy P."/>
            <person name="Veyrier F.J."/>
            <person name="Picardeau M."/>
        </authorList>
    </citation>
    <scope>NUCLEOTIDE SEQUENCE [LARGE SCALE GENOMIC DNA]</scope>
    <source>
        <strain evidence="1">201800277</strain>
    </source>
</reference>
<dbReference type="Proteomes" id="UP000297891">
    <property type="component" value="Unassembled WGS sequence"/>
</dbReference>
<evidence type="ECO:0008006" key="3">
    <source>
        <dbReference type="Google" id="ProtNLM"/>
    </source>
</evidence>
<dbReference type="EMBL" id="RQFP01000001">
    <property type="protein sequence ID" value="TGK96381.1"/>
    <property type="molecule type" value="Genomic_DNA"/>
</dbReference>
<evidence type="ECO:0000313" key="1">
    <source>
        <dbReference type="EMBL" id="TGK96381.1"/>
    </source>
</evidence>
<dbReference type="InterPro" id="IPR000415">
    <property type="entry name" value="Nitroreductase-like"/>
</dbReference>
<comment type="caution">
    <text evidence="1">The sequence shown here is derived from an EMBL/GenBank/DDBJ whole genome shotgun (WGS) entry which is preliminary data.</text>
</comment>
<sequence length="394" mass="45141">MKLTRKRFLINSFASGALVSLPALQKNLYAYSGKEANFHRQDPLGFAESLGFTKPLDQILLTALLAPNSHNSQPWKLKRVSDSEFLLFGDKEKQLPEIDSLNRQFFHTQGCFLELAHLAADKLMFDSKITYFPKGKPSSLSFLALPVAKFEISPKSKCVHDFLFSGVPHRRMNRSVYSGDYIKNEEIDDLKMLTGPSLHQILFINDPQKLETILPILDSAFAMETNRTVSNELNRKWFRVSNEDIYSKRDGLTLEGNGLSGIKLWFAKNFFVSLAKEDWHSESSKNAGIQMFQSQVYSSKALVFFITEGTDTERTWIETGRDFMRLTLACAVRKIAFHTMNQAVEDYPESRKFTEQLKTLLGLKPKQQIQLIARLGRSSYDYDSPRRELESFMI</sequence>
<dbReference type="OrthoDB" id="5149792at2"/>
<accession>A0A2M9Y407</accession>
<name>A0A2M9Y407_9LEPT</name>
<protein>
    <recommendedName>
        <fullName evidence="3">Nitroreductase</fullName>
    </recommendedName>
</protein>
<evidence type="ECO:0000313" key="2">
    <source>
        <dbReference type="Proteomes" id="UP000297891"/>
    </source>
</evidence>